<organism evidence="1 2">
    <name type="scientific">Ktedonobacter racemifer DSM 44963</name>
    <dbReference type="NCBI Taxonomy" id="485913"/>
    <lineage>
        <taxon>Bacteria</taxon>
        <taxon>Bacillati</taxon>
        <taxon>Chloroflexota</taxon>
        <taxon>Ktedonobacteria</taxon>
        <taxon>Ktedonobacterales</taxon>
        <taxon>Ktedonobacteraceae</taxon>
        <taxon>Ktedonobacter</taxon>
    </lineage>
</organism>
<evidence type="ECO:0000313" key="1">
    <source>
        <dbReference type="EMBL" id="EFH87747.1"/>
    </source>
</evidence>
<dbReference type="InParanoid" id="D6TR48"/>
<gene>
    <name evidence="1" type="ORF">Krac_9095</name>
</gene>
<sequence length="74" mass="8333">MSYLEWMLPQNPTLFQSVSCKKLLKKRLFNGYLFTLFSIRSTEVQKSYARAITPVSYMATLLKSVPGHAGDTAG</sequence>
<reference evidence="1 2" key="1">
    <citation type="journal article" date="2011" name="Stand. Genomic Sci.">
        <title>Non-contiguous finished genome sequence and contextual data of the filamentous soil bacterium Ktedonobacter racemifer type strain (SOSP1-21).</title>
        <authorList>
            <person name="Chang Y.J."/>
            <person name="Land M."/>
            <person name="Hauser L."/>
            <person name="Chertkov O."/>
            <person name="Del Rio T.G."/>
            <person name="Nolan M."/>
            <person name="Copeland A."/>
            <person name="Tice H."/>
            <person name="Cheng J.F."/>
            <person name="Lucas S."/>
            <person name="Han C."/>
            <person name="Goodwin L."/>
            <person name="Pitluck S."/>
            <person name="Ivanova N."/>
            <person name="Ovchinikova G."/>
            <person name="Pati A."/>
            <person name="Chen A."/>
            <person name="Palaniappan K."/>
            <person name="Mavromatis K."/>
            <person name="Liolios K."/>
            <person name="Brettin T."/>
            <person name="Fiebig A."/>
            <person name="Rohde M."/>
            <person name="Abt B."/>
            <person name="Goker M."/>
            <person name="Detter J.C."/>
            <person name="Woyke T."/>
            <person name="Bristow J."/>
            <person name="Eisen J.A."/>
            <person name="Markowitz V."/>
            <person name="Hugenholtz P."/>
            <person name="Kyrpides N.C."/>
            <person name="Klenk H.P."/>
            <person name="Lapidus A."/>
        </authorList>
    </citation>
    <scope>NUCLEOTIDE SEQUENCE [LARGE SCALE GENOMIC DNA]</scope>
    <source>
        <strain evidence="2">DSM 44963</strain>
    </source>
</reference>
<accession>D6TR48</accession>
<proteinExistence type="predicted"/>
<protein>
    <submittedName>
        <fullName evidence="1">Uncharacterized protein</fullName>
    </submittedName>
</protein>
<comment type="caution">
    <text evidence="1">The sequence shown here is derived from an EMBL/GenBank/DDBJ whole genome shotgun (WGS) entry which is preliminary data.</text>
</comment>
<keyword evidence="2" id="KW-1185">Reference proteome</keyword>
<dbReference type="EMBL" id="ADVG01000002">
    <property type="protein sequence ID" value="EFH87747.1"/>
    <property type="molecule type" value="Genomic_DNA"/>
</dbReference>
<dbReference type="AlphaFoldDB" id="D6TR48"/>
<dbReference type="Proteomes" id="UP000004508">
    <property type="component" value="Unassembled WGS sequence"/>
</dbReference>
<evidence type="ECO:0000313" key="2">
    <source>
        <dbReference type="Proteomes" id="UP000004508"/>
    </source>
</evidence>
<name>D6TR48_KTERA</name>